<comment type="caution">
    <text evidence="3">The sequence shown here is derived from an EMBL/GenBank/DDBJ whole genome shotgun (WGS) entry which is preliminary data.</text>
</comment>
<dbReference type="NCBIfam" id="TIGR01409">
    <property type="entry name" value="TAT_signal_seq"/>
    <property type="match status" value="1"/>
</dbReference>
<keyword evidence="4" id="KW-1185">Reference proteome</keyword>
<name>A0ABV9E7F3_9ACTN</name>
<protein>
    <submittedName>
        <fullName evidence="3">Twin-arginine translocation signal domain-containing protein</fullName>
    </submittedName>
</protein>
<dbReference type="RefSeq" id="WP_262841861.1">
    <property type="nucleotide sequence ID" value="NZ_JANZYP010000007.1"/>
</dbReference>
<sequence length="167" mass="17272">MRQRALSRRAVLKGTAAGAVAAAVAGCAPPEAAPVDPAAPPDPETVLLTKVIADKEQIVALYRQAARPGTRLATTLQPFQHRHEAHLVELRRRLPPAPPPASPSPSVSAGSPPATARVSVGRLRELERRSAATRPRQIGGASPPLAQLLACIGACEAAHAAALARTP</sequence>
<dbReference type="Proteomes" id="UP001595891">
    <property type="component" value="Unassembled WGS sequence"/>
</dbReference>
<dbReference type="PROSITE" id="PS51318">
    <property type="entry name" value="TAT"/>
    <property type="match status" value="1"/>
</dbReference>
<feature type="region of interest" description="Disordered" evidence="1">
    <location>
        <begin position="93"/>
        <end position="120"/>
    </location>
</feature>
<dbReference type="PROSITE" id="PS51257">
    <property type="entry name" value="PROKAR_LIPOPROTEIN"/>
    <property type="match status" value="1"/>
</dbReference>
<dbReference type="InterPro" id="IPR019546">
    <property type="entry name" value="TAT_signal_bac_arc"/>
</dbReference>
<keyword evidence="2" id="KW-0732">Signal</keyword>
<evidence type="ECO:0000256" key="1">
    <source>
        <dbReference type="SAM" id="MobiDB-lite"/>
    </source>
</evidence>
<evidence type="ECO:0000313" key="3">
    <source>
        <dbReference type="EMBL" id="MFC4584557.1"/>
    </source>
</evidence>
<dbReference type="InterPro" id="IPR006311">
    <property type="entry name" value="TAT_signal"/>
</dbReference>
<feature type="compositionally biased region" description="Low complexity" evidence="1">
    <location>
        <begin position="104"/>
        <end position="116"/>
    </location>
</feature>
<organism evidence="3 4">
    <name type="scientific">Sphaerisporangium corydalis</name>
    <dbReference type="NCBI Taxonomy" id="1441875"/>
    <lineage>
        <taxon>Bacteria</taxon>
        <taxon>Bacillati</taxon>
        <taxon>Actinomycetota</taxon>
        <taxon>Actinomycetes</taxon>
        <taxon>Streptosporangiales</taxon>
        <taxon>Streptosporangiaceae</taxon>
        <taxon>Sphaerisporangium</taxon>
    </lineage>
</organism>
<gene>
    <name evidence="3" type="ORF">ACFO8L_00635</name>
</gene>
<evidence type="ECO:0000256" key="2">
    <source>
        <dbReference type="SAM" id="SignalP"/>
    </source>
</evidence>
<reference evidence="4" key="1">
    <citation type="journal article" date="2019" name="Int. J. Syst. Evol. Microbiol.">
        <title>The Global Catalogue of Microorganisms (GCM) 10K type strain sequencing project: providing services to taxonomists for standard genome sequencing and annotation.</title>
        <authorList>
            <consortium name="The Broad Institute Genomics Platform"/>
            <consortium name="The Broad Institute Genome Sequencing Center for Infectious Disease"/>
            <person name="Wu L."/>
            <person name="Ma J."/>
        </authorList>
    </citation>
    <scope>NUCLEOTIDE SEQUENCE [LARGE SCALE GENOMIC DNA]</scope>
    <source>
        <strain evidence="4">CCUG 49560</strain>
    </source>
</reference>
<feature type="chain" id="PRO_5046477818" evidence="2">
    <location>
        <begin position="33"/>
        <end position="167"/>
    </location>
</feature>
<proteinExistence type="predicted"/>
<accession>A0ABV9E7F3</accession>
<evidence type="ECO:0000313" key="4">
    <source>
        <dbReference type="Proteomes" id="UP001595891"/>
    </source>
</evidence>
<feature type="signal peptide" evidence="2">
    <location>
        <begin position="1"/>
        <end position="32"/>
    </location>
</feature>
<dbReference type="EMBL" id="JBHSFN010000001">
    <property type="protein sequence ID" value="MFC4584557.1"/>
    <property type="molecule type" value="Genomic_DNA"/>
</dbReference>